<name>A0A938XTJ9_9BACL</name>
<feature type="domain" description="C4-type zinc ribbon" evidence="2">
    <location>
        <begin position="132"/>
        <end position="164"/>
    </location>
</feature>
<keyword evidence="4" id="KW-1185">Reference proteome</keyword>
<comment type="caution">
    <text evidence="3">The sequence shown here is derived from an EMBL/GenBank/DDBJ whole genome shotgun (WGS) entry which is preliminary data.</text>
</comment>
<dbReference type="Pfam" id="PF02591">
    <property type="entry name" value="Zn_ribbon_9"/>
    <property type="match status" value="1"/>
</dbReference>
<organism evidence="3 4">
    <name type="scientific">Brevibacillus fulvus</name>
    <dbReference type="NCBI Taxonomy" id="1125967"/>
    <lineage>
        <taxon>Bacteria</taxon>
        <taxon>Bacillati</taxon>
        <taxon>Bacillota</taxon>
        <taxon>Bacilli</taxon>
        <taxon>Bacillales</taxon>
        <taxon>Paenibacillaceae</taxon>
        <taxon>Brevibacillus</taxon>
    </lineage>
</organism>
<dbReference type="Gene3D" id="1.10.287.1490">
    <property type="match status" value="1"/>
</dbReference>
<dbReference type="AlphaFoldDB" id="A0A938XTJ9"/>
<gene>
    <name evidence="3" type="ORF">JOD01_001438</name>
</gene>
<evidence type="ECO:0000256" key="1">
    <source>
        <dbReference type="SAM" id="Coils"/>
    </source>
</evidence>
<reference evidence="3" key="1">
    <citation type="submission" date="2021-01" db="EMBL/GenBank/DDBJ databases">
        <title>Genomic Encyclopedia of Type Strains, Phase IV (KMG-IV): sequencing the most valuable type-strain genomes for metagenomic binning, comparative biology and taxonomic classification.</title>
        <authorList>
            <person name="Goeker M."/>
        </authorList>
    </citation>
    <scope>NUCLEOTIDE SEQUENCE</scope>
    <source>
        <strain evidence="3">DSM 25523</strain>
    </source>
</reference>
<feature type="coiled-coil region" evidence="1">
    <location>
        <begin position="17"/>
        <end position="44"/>
    </location>
</feature>
<protein>
    <submittedName>
        <fullName evidence="3">Nucleic acid-binding Zn-ribbon protein</fullName>
    </submittedName>
</protein>
<dbReference type="RefSeq" id="WP_204517567.1">
    <property type="nucleotide sequence ID" value="NZ_BAABIN010000007.1"/>
</dbReference>
<keyword evidence="1" id="KW-0175">Coiled coil</keyword>
<dbReference type="InterPro" id="IPR003743">
    <property type="entry name" value="Zf-RING_7"/>
</dbReference>
<evidence type="ECO:0000313" key="3">
    <source>
        <dbReference type="EMBL" id="MBM7589837.1"/>
    </source>
</evidence>
<dbReference type="Proteomes" id="UP000717624">
    <property type="component" value="Unassembled WGS sequence"/>
</dbReference>
<evidence type="ECO:0000259" key="2">
    <source>
        <dbReference type="Pfam" id="PF02591"/>
    </source>
</evidence>
<sequence>MLMAKRLLVWHQAKEAVKQAERVREEYANRLAQHDQLIQQLTEKLAAVPAPQTPDEEIAKLLLEQELWMANNERDRYAASHQKEALRAEQTIQQKSFEIVQWEQELDGEALAQYYRIAENKANPLAEVRNNSCTVCFMPLSLSKMSEWRRGKGLVYCDECGRILV</sequence>
<dbReference type="EMBL" id="JAFBEB010000004">
    <property type="protein sequence ID" value="MBM7589837.1"/>
    <property type="molecule type" value="Genomic_DNA"/>
</dbReference>
<accession>A0A938XTJ9</accession>
<evidence type="ECO:0000313" key="4">
    <source>
        <dbReference type="Proteomes" id="UP000717624"/>
    </source>
</evidence>
<proteinExistence type="predicted"/>